<name>A0A6J6F9M7_9ZZZZ</name>
<protein>
    <recommendedName>
        <fullName evidence="4">UDP-glucose 4-epimerase</fullName>
        <ecNumber evidence="4">5.1.3.2</ecNumber>
    </recommendedName>
</protein>
<dbReference type="InterPro" id="IPR001509">
    <property type="entry name" value="Epimerase_deHydtase"/>
</dbReference>
<evidence type="ECO:0000256" key="4">
    <source>
        <dbReference type="ARBA" id="ARBA00013189"/>
    </source>
</evidence>
<evidence type="ECO:0000256" key="5">
    <source>
        <dbReference type="ARBA" id="ARBA00023027"/>
    </source>
</evidence>
<feature type="domain" description="NAD-dependent epimerase/dehydratase" evidence="8">
    <location>
        <begin position="3"/>
        <end position="60"/>
    </location>
</feature>
<dbReference type="PANTHER" id="PTHR43725">
    <property type="entry name" value="UDP-GLUCOSE 4-EPIMERASE"/>
    <property type="match status" value="1"/>
</dbReference>
<evidence type="ECO:0000256" key="7">
    <source>
        <dbReference type="ARBA" id="ARBA00023235"/>
    </source>
</evidence>
<evidence type="ECO:0000256" key="1">
    <source>
        <dbReference type="ARBA" id="ARBA00000083"/>
    </source>
</evidence>
<dbReference type="GO" id="GO:0003978">
    <property type="term" value="F:UDP-glucose 4-epimerase activity"/>
    <property type="evidence" value="ECO:0007669"/>
    <property type="project" value="UniProtKB-EC"/>
</dbReference>
<sequence length="61" mass="6715">MVVLDNLFNSPAESLNRVANLAGRSPVFVMSDIRDRAALDRLFTEYSVDAVFHFAGLKAVS</sequence>
<evidence type="ECO:0000259" key="8">
    <source>
        <dbReference type="Pfam" id="PF01370"/>
    </source>
</evidence>
<dbReference type="AlphaFoldDB" id="A0A6J6F9M7"/>
<dbReference type="Pfam" id="PF01370">
    <property type="entry name" value="Epimerase"/>
    <property type="match status" value="1"/>
</dbReference>
<dbReference type="GO" id="GO:0005829">
    <property type="term" value="C:cytosol"/>
    <property type="evidence" value="ECO:0007669"/>
    <property type="project" value="TreeGrafter"/>
</dbReference>
<reference evidence="9" key="1">
    <citation type="submission" date="2020-05" db="EMBL/GenBank/DDBJ databases">
        <authorList>
            <person name="Chiriac C."/>
            <person name="Salcher M."/>
            <person name="Ghai R."/>
            <person name="Kavagutti S V."/>
        </authorList>
    </citation>
    <scope>NUCLEOTIDE SEQUENCE</scope>
</reference>
<evidence type="ECO:0000256" key="6">
    <source>
        <dbReference type="ARBA" id="ARBA00023144"/>
    </source>
</evidence>
<dbReference type="InterPro" id="IPR036291">
    <property type="entry name" value="NAD(P)-bd_dom_sf"/>
</dbReference>
<proteinExistence type="predicted"/>
<accession>A0A6J6F9M7</accession>
<dbReference type="GO" id="GO:0006012">
    <property type="term" value="P:galactose metabolic process"/>
    <property type="evidence" value="ECO:0007669"/>
    <property type="project" value="UniProtKB-KW"/>
</dbReference>
<dbReference type="SUPFAM" id="SSF51735">
    <property type="entry name" value="NAD(P)-binding Rossmann-fold domains"/>
    <property type="match status" value="1"/>
</dbReference>
<dbReference type="EC" id="5.1.3.2" evidence="4"/>
<evidence type="ECO:0000256" key="3">
    <source>
        <dbReference type="ARBA" id="ARBA00005007"/>
    </source>
</evidence>
<evidence type="ECO:0000313" key="9">
    <source>
        <dbReference type="EMBL" id="CAB4583584.1"/>
    </source>
</evidence>
<dbReference type="PANTHER" id="PTHR43725:SF47">
    <property type="entry name" value="UDP-GLUCOSE 4-EPIMERASE"/>
    <property type="match status" value="1"/>
</dbReference>
<comment type="cofactor">
    <cofactor evidence="2">
        <name>NAD(+)</name>
        <dbReference type="ChEBI" id="CHEBI:57540"/>
    </cofactor>
</comment>
<dbReference type="EMBL" id="CAEZTT010000149">
    <property type="protein sequence ID" value="CAB4583584.1"/>
    <property type="molecule type" value="Genomic_DNA"/>
</dbReference>
<gene>
    <name evidence="9" type="ORF">UFOPK1726_01077</name>
</gene>
<comment type="pathway">
    <text evidence="3">Carbohydrate metabolism.</text>
</comment>
<evidence type="ECO:0000256" key="2">
    <source>
        <dbReference type="ARBA" id="ARBA00001911"/>
    </source>
</evidence>
<dbReference type="Gene3D" id="3.40.50.720">
    <property type="entry name" value="NAD(P)-binding Rossmann-like Domain"/>
    <property type="match status" value="1"/>
</dbReference>
<keyword evidence="6" id="KW-0119">Carbohydrate metabolism</keyword>
<keyword evidence="5" id="KW-0520">NAD</keyword>
<organism evidence="9">
    <name type="scientific">freshwater metagenome</name>
    <dbReference type="NCBI Taxonomy" id="449393"/>
    <lineage>
        <taxon>unclassified sequences</taxon>
        <taxon>metagenomes</taxon>
        <taxon>ecological metagenomes</taxon>
    </lineage>
</organism>
<keyword evidence="6" id="KW-0299">Galactose metabolism</keyword>
<keyword evidence="7" id="KW-0413">Isomerase</keyword>
<comment type="catalytic activity">
    <reaction evidence="1">
        <text>UDP-alpha-D-glucose = UDP-alpha-D-galactose</text>
        <dbReference type="Rhea" id="RHEA:22168"/>
        <dbReference type="ChEBI" id="CHEBI:58885"/>
        <dbReference type="ChEBI" id="CHEBI:66914"/>
        <dbReference type="EC" id="5.1.3.2"/>
    </reaction>
</comment>